<dbReference type="InterPro" id="IPR051541">
    <property type="entry name" value="PTS_SugarTrans_NitroReg"/>
</dbReference>
<evidence type="ECO:0000259" key="1">
    <source>
        <dbReference type="PROSITE" id="PS51094"/>
    </source>
</evidence>
<gene>
    <name evidence="2" type="ORF">KTA_12530</name>
</gene>
<dbReference type="AlphaFoldDB" id="A0A455T638"/>
<accession>A0A455T638</accession>
<name>A0A455T638_9CHLR</name>
<dbReference type="PROSITE" id="PS51094">
    <property type="entry name" value="PTS_EIIA_TYPE_2"/>
    <property type="match status" value="1"/>
</dbReference>
<evidence type="ECO:0000313" key="2">
    <source>
        <dbReference type="EMBL" id="BBH93054.1"/>
    </source>
</evidence>
<sequence>MEPIELELTLHGATMPVLVLWDLAVTSKDELFARVHEELLRRGQVRPSYLEGVKEREQRYPTGLDFGAFAVALPHVDFEHVLRPALVVALLREALPFQAMDDPARQHLCRLAIFPVLTSGEAQLAFLQAVTCALQQPGFYERFIALQTPQEISACLQSMLQLSLTGSQ</sequence>
<dbReference type="PANTHER" id="PTHR47738:SF3">
    <property type="entry name" value="PHOSPHOTRANSFERASE SYSTEM MANNITOL_FRUCTOSE-SPECIFIC IIA DOMAIN CONTAINING PROTEIN"/>
    <property type="match status" value="1"/>
</dbReference>
<organism evidence="2">
    <name type="scientific">Thermogemmatispora argillosa</name>
    <dbReference type="NCBI Taxonomy" id="2045280"/>
    <lineage>
        <taxon>Bacteria</taxon>
        <taxon>Bacillati</taxon>
        <taxon>Chloroflexota</taxon>
        <taxon>Ktedonobacteria</taxon>
        <taxon>Thermogemmatisporales</taxon>
        <taxon>Thermogemmatisporaceae</taxon>
        <taxon>Thermogemmatispora</taxon>
    </lineage>
</organism>
<dbReference type="SUPFAM" id="SSF55804">
    <property type="entry name" value="Phoshotransferase/anion transport protein"/>
    <property type="match status" value="1"/>
</dbReference>
<protein>
    <recommendedName>
        <fullName evidence="1">PTS EIIA type-2 domain-containing protein</fullName>
    </recommendedName>
</protein>
<dbReference type="Gene3D" id="3.40.930.10">
    <property type="entry name" value="Mannitol-specific EII, Chain A"/>
    <property type="match status" value="1"/>
</dbReference>
<proteinExistence type="predicted"/>
<dbReference type="PANTHER" id="PTHR47738">
    <property type="entry name" value="PTS SYSTEM FRUCTOSE-LIKE EIIA COMPONENT-RELATED"/>
    <property type="match status" value="1"/>
</dbReference>
<dbReference type="InterPro" id="IPR016152">
    <property type="entry name" value="PTrfase/Anion_transptr"/>
</dbReference>
<feature type="domain" description="PTS EIIA type-2" evidence="1">
    <location>
        <begin position="12"/>
        <end position="159"/>
    </location>
</feature>
<dbReference type="InterPro" id="IPR002178">
    <property type="entry name" value="PTS_EIIA_type-2_dom"/>
</dbReference>
<reference evidence="2" key="1">
    <citation type="submission" date="2018-12" db="EMBL/GenBank/DDBJ databases">
        <title>Novel natural products biosynthetic potential of the class Ktedonobacteria.</title>
        <authorList>
            <person name="Zheng Y."/>
            <person name="Saitou A."/>
            <person name="Wang C.M."/>
            <person name="Toyoda A."/>
            <person name="Minakuchi Y."/>
            <person name="Sekiguchi Y."/>
            <person name="Ueda K."/>
            <person name="Takano H."/>
            <person name="Sakai Y."/>
            <person name="Yokota A."/>
            <person name="Yabe S."/>
        </authorList>
    </citation>
    <scope>NUCLEOTIDE SEQUENCE</scope>
    <source>
        <strain evidence="2">A3-2</strain>
    </source>
</reference>
<dbReference type="EMBL" id="AP019377">
    <property type="protein sequence ID" value="BBH93054.1"/>
    <property type="molecule type" value="Genomic_DNA"/>
</dbReference>
<dbReference type="Pfam" id="PF00359">
    <property type="entry name" value="PTS_EIIA_2"/>
    <property type="match status" value="1"/>
</dbReference>